<dbReference type="InterPro" id="IPR008201">
    <property type="entry name" value="HepT-like"/>
</dbReference>
<sequence length="148" mass="16842">MYLIDKDKITDLLNFIEKRQSQFDEVITCQGNIGDLARERYAEVLIASILDVGHLLIDGFMMRDAGSYEDIICILVDEQVIPEAERSALIGFISMRAMLMRSYDVLDAEEVLKALLSAKESLQRFPLHIRTYLKKEANVAHAFGKKSD</sequence>
<dbReference type="Proteomes" id="UP001180087">
    <property type="component" value="Chromosome"/>
</dbReference>
<dbReference type="EMBL" id="CP129113">
    <property type="protein sequence ID" value="WLV23882.1"/>
    <property type="molecule type" value="Genomic_DNA"/>
</dbReference>
<gene>
    <name evidence="5" type="ORF">QR721_09570</name>
</gene>
<name>A0ABY9KUE3_9BACI</name>
<dbReference type="Gene3D" id="1.20.120.580">
    <property type="entry name" value="bsu32300-like"/>
    <property type="match status" value="1"/>
</dbReference>
<dbReference type="InterPro" id="IPR037038">
    <property type="entry name" value="HepT-like_sf"/>
</dbReference>
<dbReference type="InterPro" id="IPR052379">
    <property type="entry name" value="Type_VII_TA_RNase"/>
</dbReference>
<dbReference type="RefSeq" id="WP_348026346.1">
    <property type="nucleotide sequence ID" value="NZ_CP129113.1"/>
</dbReference>
<evidence type="ECO:0000256" key="3">
    <source>
        <dbReference type="ARBA" id="ARBA00022801"/>
    </source>
</evidence>
<keyword evidence="1" id="KW-1277">Toxin-antitoxin system</keyword>
<evidence type="ECO:0000313" key="6">
    <source>
        <dbReference type="Proteomes" id="UP001180087"/>
    </source>
</evidence>
<proteinExistence type="inferred from homology"/>
<dbReference type="PANTHER" id="PTHR33397:SF5">
    <property type="entry name" value="RNASE YUTE-RELATED"/>
    <property type="match status" value="1"/>
</dbReference>
<evidence type="ECO:0000313" key="5">
    <source>
        <dbReference type="EMBL" id="WLV23882.1"/>
    </source>
</evidence>
<dbReference type="Pfam" id="PF01934">
    <property type="entry name" value="HepT-like"/>
    <property type="match status" value="1"/>
</dbReference>
<keyword evidence="2" id="KW-0540">Nuclease</keyword>
<evidence type="ECO:0000256" key="1">
    <source>
        <dbReference type="ARBA" id="ARBA00022649"/>
    </source>
</evidence>
<dbReference type="PANTHER" id="PTHR33397">
    <property type="entry name" value="UPF0331 PROTEIN YUTE"/>
    <property type="match status" value="1"/>
</dbReference>
<reference evidence="5" key="1">
    <citation type="submission" date="2023-06" db="EMBL/GenBank/DDBJ databases">
        <title>A Treasure from Seagulls: Isolation and Description of Aciduricobacillus qingdaonensis gen. nov., sp. nov., a Rare Obligately Uric Acid-utilizing Member in the Family Bacillaceae.</title>
        <authorList>
            <person name="Liu W."/>
            <person name="Wang B."/>
        </authorList>
    </citation>
    <scope>NUCLEOTIDE SEQUENCE</scope>
    <source>
        <strain evidence="5">44XB</strain>
    </source>
</reference>
<evidence type="ECO:0000256" key="4">
    <source>
        <dbReference type="ARBA" id="ARBA00024207"/>
    </source>
</evidence>
<comment type="similarity">
    <text evidence="4">Belongs to the HepT RNase toxin family.</text>
</comment>
<keyword evidence="6" id="KW-1185">Reference proteome</keyword>
<evidence type="ECO:0000256" key="2">
    <source>
        <dbReference type="ARBA" id="ARBA00022722"/>
    </source>
</evidence>
<accession>A0ABY9KUE3</accession>
<organism evidence="5 6">
    <name type="scientific">Aciduricibacillus chroicocephali</name>
    <dbReference type="NCBI Taxonomy" id="3054939"/>
    <lineage>
        <taxon>Bacteria</taxon>
        <taxon>Bacillati</taxon>
        <taxon>Bacillota</taxon>
        <taxon>Bacilli</taxon>
        <taxon>Bacillales</taxon>
        <taxon>Bacillaceae</taxon>
        <taxon>Aciduricibacillus</taxon>
    </lineage>
</organism>
<protein>
    <submittedName>
        <fullName evidence="5">DUF86 domain-containing protein</fullName>
    </submittedName>
</protein>
<keyword evidence="3" id="KW-0378">Hydrolase</keyword>